<keyword evidence="2" id="KW-1185">Reference proteome</keyword>
<dbReference type="AlphaFoldDB" id="A0AAD5QS79"/>
<proteinExistence type="predicted"/>
<dbReference type="Proteomes" id="UP001196413">
    <property type="component" value="Unassembled WGS sequence"/>
</dbReference>
<evidence type="ECO:0000313" key="1">
    <source>
        <dbReference type="EMBL" id="KAJ1359709.1"/>
    </source>
</evidence>
<gene>
    <name evidence="1" type="ORF">KIN20_018492</name>
</gene>
<name>A0AAD5QS79_PARTN</name>
<dbReference type="EMBL" id="JAHQIW010003677">
    <property type="protein sequence ID" value="KAJ1359709.1"/>
    <property type="molecule type" value="Genomic_DNA"/>
</dbReference>
<comment type="caution">
    <text evidence="1">The sequence shown here is derived from an EMBL/GenBank/DDBJ whole genome shotgun (WGS) entry which is preliminary data.</text>
</comment>
<evidence type="ECO:0000313" key="2">
    <source>
        <dbReference type="Proteomes" id="UP001196413"/>
    </source>
</evidence>
<sequence length="64" mass="6815">MPMVIRAIPPRHLTIGGTISTTNIIMASWSRTMWQSVVNRALRMLASVPLGSNFSSASAVVSGS</sequence>
<reference evidence="1" key="1">
    <citation type="submission" date="2021-06" db="EMBL/GenBank/DDBJ databases">
        <title>Parelaphostrongylus tenuis whole genome reference sequence.</title>
        <authorList>
            <person name="Garwood T.J."/>
            <person name="Larsen P.A."/>
            <person name="Fountain-Jones N.M."/>
            <person name="Garbe J.R."/>
            <person name="Macchietto M.G."/>
            <person name="Kania S.A."/>
            <person name="Gerhold R.W."/>
            <person name="Richards J.E."/>
            <person name="Wolf T.M."/>
        </authorList>
    </citation>
    <scope>NUCLEOTIDE SEQUENCE</scope>
    <source>
        <strain evidence="1">MNPRO001-30</strain>
        <tissue evidence="1">Meninges</tissue>
    </source>
</reference>
<accession>A0AAD5QS79</accession>
<organism evidence="1 2">
    <name type="scientific">Parelaphostrongylus tenuis</name>
    <name type="common">Meningeal worm</name>
    <dbReference type="NCBI Taxonomy" id="148309"/>
    <lineage>
        <taxon>Eukaryota</taxon>
        <taxon>Metazoa</taxon>
        <taxon>Ecdysozoa</taxon>
        <taxon>Nematoda</taxon>
        <taxon>Chromadorea</taxon>
        <taxon>Rhabditida</taxon>
        <taxon>Rhabditina</taxon>
        <taxon>Rhabditomorpha</taxon>
        <taxon>Strongyloidea</taxon>
        <taxon>Metastrongylidae</taxon>
        <taxon>Parelaphostrongylus</taxon>
    </lineage>
</organism>
<protein>
    <submittedName>
        <fullName evidence="1">Uncharacterized protein</fullName>
    </submittedName>
</protein>